<dbReference type="Pfam" id="PF07065">
    <property type="entry name" value="D123"/>
    <property type="match status" value="1"/>
</dbReference>
<sequence length="376" mass="42799">MPGLISSPLSESDPDSVSFPLIFKSHIDNCQFSSWHPLYSKLTPKTKIFTNLPESFVEYLLEDGIILPPEEELTPKIQELSINEDIANYSDNDDDSPQDPTLKFSELHQQIKDAIDSLGGAVLPKLNWSAPKDASWISINNTLKCLSPSDIYLLLKSSAYITHDLTEPYSNTVEATQTTNDDDISVKPELILRQWFNLNPALEFRCFVRDRTLVAVSQRDYLKYYPFLEKLQDTLADEIDYFFTENLKDTFPDDSFVFDVYIPDPYDRVYLIDINPFAPQTDPLLFTWYEILHKLDSKEVGEDFEIRLVDKTGTTSDLLGGALQHSENRVPKDIVDASMTGAGMAELARQWNAMLSGEQISDSEDENENENENGEH</sequence>
<protein>
    <submittedName>
        <fullName evidence="2">Uncharacterized protein</fullName>
    </submittedName>
</protein>
<evidence type="ECO:0000256" key="1">
    <source>
        <dbReference type="ARBA" id="ARBA00011047"/>
    </source>
</evidence>
<reference evidence="2 3" key="1">
    <citation type="submission" date="2019-09" db="EMBL/GenBank/DDBJ databases">
        <authorList>
            <person name="Brejova B."/>
        </authorList>
    </citation>
    <scope>NUCLEOTIDE SEQUENCE [LARGE SCALE GENOMIC DNA]</scope>
</reference>
<comment type="similarity">
    <text evidence="1">Belongs to the CDC123 family.</text>
</comment>
<proteinExistence type="inferred from homology"/>
<organism evidence="2 3">
    <name type="scientific">Magnusiomyces paraingens</name>
    <dbReference type="NCBI Taxonomy" id="2606893"/>
    <lineage>
        <taxon>Eukaryota</taxon>
        <taxon>Fungi</taxon>
        <taxon>Dikarya</taxon>
        <taxon>Ascomycota</taxon>
        <taxon>Saccharomycotina</taxon>
        <taxon>Dipodascomycetes</taxon>
        <taxon>Dipodascales</taxon>
        <taxon>Dipodascaceae</taxon>
        <taxon>Magnusiomyces</taxon>
    </lineage>
</organism>
<dbReference type="PANTHER" id="PTHR15323">
    <property type="entry name" value="D123 PROTEIN"/>
    <property type="match status" value="1"/>
</dbReference>
<dbReference type="GO" id="GO:0005737">
    <property type="term" value="C:cytoplasm"/>
    <property type="evidence" value="ECO:0007669"/>
    <property type="project" value="TreeGrafter"/>
</dbReference>
<dbReference type="Proteomes" id="UP000398389">
    <property type="component" value="Unassembled WGS sequence"/>
</dbReference>
<dbReference type="GeneID" id="43581560"/>
<dbReference type="PIRSF" id="PIRSF007807">
    <property type="entry name" value="Cdc123"/>
    <property type="match status" value="1"/>
</dbReference>
<accession>A0A5E8BFI8</accession>
<dbReference type="PANTHER" id="PTHR15323:SF6">
    <property type="entry name" value="CELL DIVISION CYCLE PROTEIN 123 HOMOLOG"/>
    <property type="match status" value="1"/>
</dbReference>
<evidence type="ECO:0000313" key="2">
    <source>
        <dbReference type="EMBL" id="VVT50396.1"/>
    </source>
</evidence>
<dbReference type="AlphaFoldDB" id="A0A5E8BFI8"/>
<dbReference type="OrthoDB" id="360540at2759"/>
<keyword evidence="3" id="KW-1185">Reference proteome</keyword>
<gene>
    <name evidence="2" type="ORF">SAPINGB_P002742</name>
</gene>
<dbReference type="RefSeq" id="XP_031853351.1">
    <property type="nucleotide sequence ID" value="XM_031997460.1"/>
</dbReference>
<dbReference type="InterPro" id="IPR009772">
    <property type="entry name" value="CDC123"/>
</dbReference>
<dbReference type="EMBL" id="CABVLU010000002">
    <property type="protein sequence ID" value="VVT50396.1"/>
    <property type="molecule type" value="Genomic_DNA"/>
</dbReference>
<name>A0A5E8BFI8_9ASCO</name>
<evidence type="ECO:0000313" key="3">
    <source>
        <dbReference type="Proteomes" id="UP000398389"/>
    </source>
</evidence>